<keyword evidence="2" id="KW-0812">Transmembrane</keyword>
<proteinExistence type="predicted"/>
<name>A0A420DIQ7_9RHOB</name>
<dbReference type="EMBL" id="RAQK01000002">
    <property type="protein sequence ID" value="RKE94097.1"/>
    <property type="molecule type" value="Genomic_DNA"/>
</dbReference>
<evidence type="ECO:0000256" key="1">
    <source>
        <dbReference type="SAM" id="MobiDB-lite"/>
    </source>
</evidence>
<reference evidence="4 5" key="1">
    <citation type="submission" date="2018-09" db="EMBL/GenBank/DDBJ databases">
        <title>Genomic Encyclopedia of Archaeal and Bacterial Type Strains, Phase II (KMG-II): from individual species to whole genera.</title>
        <authorList>
            <person name="Goeker M."/>
        </authorList>
    </citation>
    <scope>NUCLEOTIDE SEQUENCE [LARGE SCALE GENOMIC DNA]</scope>
    <source>
        <strain evidence="4 5">DSM 11458</strain>
    </source>
</reference>
<sequence length="1141" mass="119773">MADSTPPVLPEVAKPAKRRKPPHRRRGWFLLMVGLFNAVWSLLVMTALAAIAAVYFFYDRPVVLPDWVDTRIEERLAAEFPLVKITFGEVRLLMQEGWRPRVRLRNVAVSGLDGSELIRLSEVRIRLSMDALRGGKVKPAEVAIQGVFATVIREQDGSFALVTDFARGGKTDAKGAPLGRVVQGIDTVLLQPGIADLAYAEVRGLTLQFVDRRAGTSFTVDGGRMIAERADGALLASADFAVLGSGNTATTLSANYTSVIGTSEAQFGVRIDDARTTDFASQSPAFAWMGALRAPISGAVRSGVRADGTLAPLSATLQIGAGVVQPNEATQPIPFDGARTYFTYDAALGLLEFDELSVDSKWVTARAEGTASLTGLRDGALEALVGQFSVTQLRANPLGLYPEPVEVTGADIDFRLQTKPFKIDIGRLDIFDGPQTRHAFGTLTAQPEGWQVALDARADAIDADRIVELWPRALKTKTRDWLAANLLAADITNADFAFRLLPGQKPRTYLAFDYQAASVKFLRTLPPLTQARGHASMDGKRFVVSLDEGEVNAEVGGTVSVTRSSFILPDLGVKGGTPAIVRLNARGPLTAALWALDQPPMGVMGKTGLPVDIADGEAVVNGTLAFPLIKGGSPADVVFDVTGDLVNLSSDKLIKGRTLDAPRMALIANNSGVEIFGAGTLEGVPFDGRWQQPIGAGSQKSSLRGSAQLTPAGLLAFNVGLPEKMMTGSTAATVGIDFERGQAPRMTLRSDLRGATLQIPQIGWRKASGEAGKLDMAIRLGAQPEVTAISLSGAGLNAQGTITLAQGGGLGVLELSQLQMLDWLDVRAALVGQGAGRAPQVVVRSGRLDLRTASFGAQGGGSSVPRASGTPAPPMRVVLDRLQVTDTLWLQGLAGEFGTAGGLDGPFEARVNGGTGVSGRVVPQNGRTAVRLTSADAGGVLRSAGVAKQAVGGSLDLSLIPVGSGGAFDGQLSVEGISIRDAPSMAALVNSLSIVGLVNEMNGDGIYFDEVEAAFRLSPNRMTLTQGSATGASLGLSMDGVFETDTGQIAMQGVVTPVYLLNGIGSILTRKGEGLLGFNYSLSGNAKAPAVSVNPLSILAPGALRNIFRAPLTEAPQVDGETAPAPQEPAQTPVERRYEGR</sequence>
<evidence type="ECO:0000256" key="2">
    <source>
        <dbReference type="SAM" id="Phobius"/>
    </source>
</evidence>
<feature type="region of interest" description="Disordered" evidence="1">
    <location>
        <begin position="1115"/>
        <end position="1141"/>
    </location>
</feature>
<accession>A0A420DIQ7</accession>
<keyword evidence="2" id="KW-0472">Membrane</keyword>
<keyword evidence="5" id="KW-1185">Reference proteome</keyword>
<protein>
    <submittedName>
        <fullName evidence="4">AsmA-like protein</fullName>
    </submittedName>
</protein>
<evidence type="ECO:0000313" key="4">
    <source>
        <dbReference type="EMBL" id="RKE94097.1"/>
    </source>
</evidence>
<dbReference type="AlphaFoldDB" id="A0A420DIQ7"/>
<dbReference type="Pfam" id="PF13116">
    <property type="entry name" value="YhdP"/>
    <property type="match status" value="1"/>
</dbReference>
<evidence type="ECO:0000259" key="3">
    <source>
        <dbReference type="Pfam" id="PF13116"/>
    </source>
</evidence>
<dbReference type="InterPro" id="IPR025263">
    <property type="entry name" value="YhdP_central"/>
</dbReference>
<feature type="compositionally biased region" description="Low complexity" evidence="1">
    <location>
        <begin position="1121"/>
        <end position="1133"/>
    </location>
</feature>
<organism evidence="4 5">
    <name type="scientific">Sulfitobacter guttiformis</name>
    <dbReference type="NCBI Taxonomy" id="74349"/>
    <lineage>
        <taxon>Bacteria</taxon>
        <taxon>Pseudomonadati</taxon>
        <taxon>Pseudomonadota</taxon>
        <taxon>Alphaproteobacteria</taxon>
        <taxon>Rhodobacterales</taxon>
        <taxon>Roseobacteraceae</taxon>
        <taxon>Sulfitobacter</taxon>
    </lineage>
</organism>
<keyword evidence="2" id="KW-1133">Transmembrane helix</keyword>
<dbReference type="STRING" id="1443111.Z949_1296"/>
<dbReference type="Proteomes" id="UP000284407">
    <property type="component" value="Unassembled WGS sequence"/>
</dbReference>
<feature type="domain" description="YhdP central" evidence="3">
    <location>
        <begin position="370"/>
        <end position="805"/>
    </location>
</feature>
<gene>
    <name evidence="4" type="ORF">C8N30_3206</name>
</gene>
<evidence type="ECO:0000313" key="5">
    <source>
        <dbReference type="Proteomes" id="UP000284407"/>
    </source>
</evidence>
<comment type="caution">
    <text evidence="4">The sequence shown here is derived from an EMBL/GenBank/DDBJ whole genome shotgun (WGS) entry which is preliminary data.</text>
</comment>
<feature type="transmembrane region" description="Helical" evidence="2">
    <location>
        <begin position="28"/>
        <end position="58"/>
    </location>
</feature>